<evidence type="ECO:0000256" key="12">
    <source>
        <dbReference type="ARBA" id="ARBA00047761"/>
    </source>
</evidence>
<dbReference type="NCBIfam" id="TIGR00229">
    <property type="entry name" value="sensory_box"/>
    <property type="match status" value="1"/>
</dbReference>
<dbReference type="Pfam" id="PF08448">
    <property type="entry name" value="PAS_4"/>
    <property type="match status" value="1"/>
</dbReference>
<dbReference type="GO" id="GO:0005524">
    <property type="term" value="F:ATP binding"/>
    <property type="evidence" value="ECO:0007669"/>
    <property type="project" value="UniProtKB-KW"/>
</dbReference>
<keyword evidence="18" id="KW-1185">Reference proteome</keyword>
<dbReference type="Pfam" id="PF07228">
    <property type="entry name" value="SpoIIE"/>
    <property type="match status" value="1"/>
</dbReference>
<keyword evidence="10" id="KW-0904">Protein phosphatase</keyword>
<evidence type="ECO:0000256" key="9">
    <source>
        <dbReference type="ARBA" id="ARBA00022842"/>
    </source>
</evidence>
<dbReference type="InterPro" id="IPR001932">
    <property type="entry name" value="PPM-type_phosphatase-like_dom"/>
</dbReference>
<evidence type="ECO:0000256" key="11">
    <source>
        <dbReference type="ARBA" id="ARBA00023211"/>
    </source>
</evidence>
<dbReference type="CDD" id="cd00130">
    <property type="entry name" value="PAS"/>
    <property type="match status" value="2"/>
</dbReference>
<keyword evidence="6" id="KW-0418">Kinase</keyword>
<dbReference type="EC" id="3.1.3.16" evidence="1"/>
<dbReference type="InterPro" id="IPR013656">
    <property type="entry name" value="PAS_4"/>
</dbReference>
<dbReference type="SUPFAM" id="SSF81606">
    <property type="entry name" value="PP2C-like"/>
    <property type="match status" value="1"/>
</dbReference>
<dbReference type="FunFam" id="3.30.450.40:FF:000035">
    <property type="entry name" value="PAS sensor protein"/>
    <property type="match status" value="1"/>
</dbReference>
<dbReference type="GO" id="GO:0006355">
    <property type="term" value="P:regulation of DNA-templated transcription"/>
    <property type="evidence" value="ECO:0007669"/>
    <property type="project" value="InterPro"/>
</dbReference>
<comment type="function">
    <text evidence="13">Primarily acts as an independent SigF regulator that is sensitive to the osmosensory signal, mediating the cross talk of PknD with the SigF regulon. Possesses both phosphatase and kinase activities. The kinase domain functions as a classic anti-sigma factor-like kinase to phosphorylate the anti-anti-sigma factor domain at the canonical regulatory site, and the phosphatase domain antagonizes this activity.</text>
</comment>
<dbReference type="PANTHER" id="PTHR43156:SF2">
    <property type="entry name" value="STAGE II SPORULATION PROTEIN E"/>
    <property type="match status" value="1"/>
</dbReference>
<evidence type="ECO:0000256" key="2">
    <source>
        <dbReference type="ARBA" id="ARBA00022553"/>
    </source>
</evidence>
<evidence type="ECO:0000256" key="3">
    <source>
        <dbReference type="ARBA" id="ARBA00022679"/>
    </source>
</evidence>
<dbReference type="Gene3D" id="3.60.40.10">
    <property type="entry name" value="PPM-type phosphatase domain"/>
    <property type="match status" value="1"/>
</dbReference>
<evidence type="ECO:0000256" key="5">
    <source>
        <dbReference type="ARBA" id="ARBA00022741"/>
    </source>
</evidence>
<dbReference type="InterPro" id="IPR003018">
    <property type="entry name" value="GAF"/>
</dbReference>
<evidence type="ECO:0000256" key="10">
    <source>
        <dbReference type="ARBA" id="ARBA00022912"/>
    </source>
</evidence>
<dbReference type="SUPFAM" id="SSF55785">
    <property type="entry name" value="PYP-like sensor domain (PAS domain)"/>
    <property type="match status" value="2"/>
</dbReference>
<dbReference type="SMART" id="SM00065">
    <property type="entry name" value="GAF"/>
    <property type="match status" value="1"/>
</dbReference>
<protein>
    <recommendedName>
        <fullName evidence="1">protein-serine/threonine phosphatase</fullName>
        <ecNumber evidence="1">3.1.3.16</ecNumber>
    </recommendedName>
    <alternativeName>
        <fullName evidence="15">Protein-serine/threonine phosphatase</fullName>
    </alternativeName>
    <alternativeName>
        <fullName evidence="14">Serine/threonine-protein kinase</fullName>
    </alternativeName>
</protein>
<evidence type="ECO:0000256" key="8">
    <source>
        <dbReference type="ARBA" id="ARBA00022840"/>
    </source>
</evidence>
<evidence type="ECO:0000256" key="7">
    <source>
        <dbReference type="ARBA" id="ARBA00022801"/>
    </source>
</evidence>
<comment type="catalytic activity">
    <reaction evidence="12">
        <text>O-phospho-L-seryl-[protein] + H2O = L-seryl-[protein] + phosphate</text>
        <dbReference type="Rhea" id="RHEA:20629"/>
        <dbReference type="Rhea" id="RHEA-COMP:9863"/>
        <dbReference type="Rhea" id="RHEA-COMP:11604"/>
        <dbReference type="ChEBI" id="CHEBI:15377"/>
        <dbReference type="ChEBI" id="CHEBI:29999"/>
        <dbReference type="ChEBI" id="CHEBI:43474"/>
        <dbReference type="ChEBI" id="CHEBI:83421"/>
        <dbReference type="EC" id="3.1.3.16"/>
    </reaction>
</comment>
<evidence type="ECO:0000256" key="14">
    <source>
        <dbReference type="ARBA" id="ARBA00075117"/>
    </source>
</evidence>
<dbReference type="InterPro" id="IPR013767">
    <property type="entry name" value="PAS_fold"/>
</dbReference>
<dbReference type="OrthoDB" id="118142at2"/>
<dbReference type="GO" id="GO:0046872">
    <property type="term" value="F:metal ion binding"/>
    <property type="evidence" value="ECO:0007669"/>
    <property type="project" value="UniProtKB-KW"/>
</dbReference>
<dbReference type="FunFam" id="3.60.40.10:FF:000005">
    <property type="entry name" value="Serine/threonine protein phosphatase"/>
    <property type="match status" value="1"/>
</dbReference>
<dbReference type="InterPro" id="IPR035965">
    <property type="entry name" value="PAS-like_dom_sf"/>
</dbReference>
<dbReference type="Proteomes" id="UP000309128">
    <property type="component" value="Unassembled WGS sequence"/>
</dbReference>
<dbReference type="AlphaFoldDB" id="A0A5S4FRS9"/>
<evidence type="ECO:0000256" key="1">
    <source>
        <dbReference type="ARBA" id="ARBA00013081"/>
    </source>
</evidence>
<evidence type="ECO:0000256" key="6">
    <source>
        <dbReference type="ARBA" id="ARBA00022777"/>
    </source>
</evidence>
<sequence length="712" mass="76332">MRAGTVIRLCRDKSRSRIAAGQRRLSWPGGLARRKMEVVMATPESMPDGAPTAVVVIDTEGTVIGWTPAAEELLGYRAAEILNRSGALLLTPERAAAWDARYGDQEHWSGFAEARHRDGTRILVHVEGDRLVTPGEQPGWLVAVTPATAGPTGRACSWVEPLIRRTPVAMAIWDRDLRCVWLNAAAEGLRTVFPHYELGRSLTEPLPGSRTEAAQEAMRTVLTSGVPQLDREARWTSVDLHEDRTLSTSLFRLDGVDGRPLGVCSVAIDISHSRSRDRLALLREASVRIGSTLDVRKTAQELADLAVPALADYVTVDLAESVLPDTAPLQRLAATELRIPAFRRAGVASIHEGIPESLWSLGQVVFVPPSSPFTEVLLSGHSHFEPVMNTSAGTWLDQDPERAEVINDTGMHSLVVVPLKARGDILGVAVFVRHDNPEPFTRDDLILAEELGTRAALSLDNARQYTRERTAALALQRDLLPRNLTGGGAVDVVSHYLPSGVHDGVGGDWYDAIPLRDGRVALVIGDVTGHGINAAATMGRLRTAVRTLAYLGLPPDELLANLDDLVVRLAEEDAGPDGFPDAEGATCVYAAYDPGTRHCSMAVAGHPPPAIVAPTGEVSFLRPPSGAPIGLGLGSFQSVDLELAEGSLIVLYTDGLIETREADIEAGIDRLGAALARAAPHPLAKICTTVIRAMVGDTGSEDDIALLVARTR</sequence>
<organism evidence="17 18">
    <name type="scientific">Nonomuraea turkmeniaca</name>
    <dbReference type="NCBI Taxonomy" id="103838"/>
    <lineage>
        <taxon>Bacteria</taxon>
        <taxon>Bacillati</taxon>
        <taxon>Actinomycetota</taxon>
        <taxon>Actinomycetes</taxon>
        <taxon>Streptosporangiales</taxon>
        <taxon>Streptosporangiaceae</taxon>
        <taxon>Nonomuraea</taxon>
    </lineage>
</organism>
<dbReference type="GO" id="GO:0016301">
    <property type="term" value="F:kinase activity"/>
    <property type="evidence" value="ECO:0007669"/>
    <property type="project" value="UniProtKB-KW"/>
</dbReference>
<dbReference type="PROSITE" id="PS50112">
    <property type="entry name" value="PAS"/>
    <property type="match status" value="1"/>
</dbReference>
<dbReference type="EMBL" id="VCKY01000019">
    <property type="protein sequence ID" value="TMR23446.1"/>
    <property type="molecule type" value="Genomic_DNA"/>
</dbReference>
<dbReference type="Gene3D" id="3.30.450.20">
    <property type="entry name" value="PAS domain"/>
    <property type="match status" value="2"/>
</dbReference>
<comment type="caution">
    <text evidence="17">The sequence shown here is derived from an EMBL/GenBank/DDBJ whole genome shotgun (WGS) entry which is preliminary data.</text>
</comment>
<dbReference type="InterPro" id="IPR000014">
    <property type="entry name" value="PAS"/>
</dbReference>
<evidence type="ECO:0000256" key="4">
    <source>
        <dbReference type="ARBA" id="ARBA00022723"/>
    </source>
</evidence>
<dbReference type="SMART" id="SM00331">
    <property type="entry name" value="PP2C_SIG"/>
    <property type="match status" value="1"/>
</dbReference>
<keyword evidence="11" id="KW-0464">Manganese</keyword>
<dbReference type="Pfam" id="PF01590">
    <property type="entry name" value="GAF"/>
    <property type="match status" value="1"/>
</dbReference>
<feature type="domain" description="PAS" evidence="16">
    <location>
        <begin position="48"/>
        <end position="93"/>
    </location>
</feature>
<name>A0A5S4FRS9_9ACTN</name>
<evidence type="ECO:0000313" key="18">
    <source>
        <dbReference type="Proteomes" id="UP000309128"/>
    </source>
</evidence>
<dbReference type="SUPFAM" id="SSF55781">
    <property type="entry name" value="GAF domain-like"/>
    <property type="match status" value="1"/>
</dbReference>
<evidence type="ECO:0000256" key="13">
    <source>
        <dbReference type="ARBA" id="ARBA00056274"/>
    </source>
</evidence>
<dbReference type="Pfam" id="PF00989">
    <property type="entry name" value="PAS"/>
    <property type="match status" value="1"/>
</dbReference>
<proteinExistence type="predicted"/>
<evidence type="ECO:0000259" key="16">
    <source>
        <dbReference type="PROSITE" id="PS50112"/>
    </source>
</evidence>
<dbReference type="InterPro" id="IPR029016">
    <property type="entry name" value="GAF-like_dom_sf"/>
</dbReference>
<accession>A0A5S4FRS9</accession>
<evidence type="ECO:0000313" key="17">
    <source>
        <dbReference type="EMBL" id="TMR23446.1"/>
    </source>
</evidence>
<gene>
    <name evidence="17" type="ORF">ETD86_08245</name>
</gene>
<keyword evidence="4" id="KW-0479">Metal-binding</keyword>
<dbReference type="GO" id="GO:0004722">
    <property type="term" value="F:protein serine/threonine phosphatase activity"/>
    <property type="evidence" value="ECO:0007669"/>
    <property type="project" value="UniProtKB-EC"/>
</dbReference>
<dbReference type="SMART" id="SM00091">
    <property type="entry name" value="PAS"/>
    <property type="match status" value="2"/>
</dbReference>
<evidence type="ECO:0000256" key="15">
    <source>
        <dbReference type="ARBA" id="ARBA00081350"/>
    </source>
</evidence>
<keyword evidence="2" id="KW-0597">Phosphoprotein</keyword>
<dbReference type="PANTHER" id="PTHR43156">
    <property type="entry name" value="STAGE II SPORULATION PROTEIN E-RELATED"/>
    <property type="match status" value="1"/>
</dbReference>
<keyword evidence="5" id="KW-0547">Nucleotide-binding</keyword>
<keyword evidence="3" id="KW-0808">Transferase</keyword>
<keyword evidence="7" id="KW-0378">Hydrolase</keyword>
<dbReference type="Gene3D" id="3.30.450.40">
    <property type="match status" value="1"/>
</dbReference>
<dbReference type="InterPro" id="IPR036457">
    <property type="entry name" value="PPM-type-like_dom_sf"/>
</dbReference>
<keyword evidence="8" id="KW-0067">ATP-binding</keyword>
<dbReference type="InterPro" id="IPR052016">
    <property type="entry name" value="Bact_Sigma-Reg"/>
</dbReference>
<keyword evidence="9" id="KW-0460">Magnesium</keyword>
<reference evidence="17 18" key="1">
    <citation type="submission" date="2019-05" db="EMBL/GenBank/DDBJ databases">
        <title>Draft genome sequence of Nonomuraea turkmeniaca DSM 43926.</title>
        <authorList>
            <person name="Saricaoglu S."/>
            <person name="Isik K."/>
        </authorList>
    </citation>
    <scope>NUCLEOTIDE SEQUENCE [LARGE SCALE GENOMIC DNA]</scope>
    <source>
        <strain evidence="17 18">DSM 43926</strain>
    </source>
</reference>